<keyword evidence="3" id="KW-1185">Reference proteome</keyword>
<protein>
    <recommendedName>
        <fullName evidence="4">Lipoprotein</fullName>
    </recommendedName>
</protein>
<accession>A0ABQ4IVV4</accession>
<feature type="compositionally biased region" description="Low complexity" evidence="1">
    <location>
        <begin position="68"/>
        <end position="81"/>
    </location>
</feature>
<feature type="compositionally biased region" description="Low complexity" evidence="1">
    <location>
        <begin position="221"/>
        <end position="232"/>
    </location>
</feature>
<evidence type="ECO:0000256" key="1">
    <source>
        <dbReference type="SAM" id="MobiDB-lite"/>
    </source>
</evidence>
<evidence type="ECO:0000313" key="3">
    <source>
        <dbReference type="Proteomes" id="UP000643165"/>
    </source>
</evidence>
<dbReference type="Proteomes" id="UP000643165">
    <property type="component" value="Unassembled WGS sequence"/>
</dbReference>
<gene>
    <name evidence="2" type="ORF">Vlu01_26860</name>
</gene>
<organism evidence="2 3">
    <name type="scientific">Micromonospora lutea</name>
    <dbReference type="NCBI Taxonomy" id="419825"/>
    <lineage>
        <taxon>Bacteria</taxon>
        <taxon>Bacillati</taxon>
        <taxon>Actinomycetota</taxon>
        <taxon>Actinomycetes</taxon>
        <taxon>Micromonosporales</taxon>
        <taxon>Micromonosporaceae</taxon>
        <taxon>Micromonospora</taxon>
    </lineage>
</organism>
<evidence type="ECO:0008006" key="4">
    <source>
        <dbReference type="Google" id="ProtNLM"/>
    </source>
</evidence>
<reference evidence="2 3" key="1">
    <citation type="submission" date="2021-01" db="EMBL/GenBank/DDBJ databases">
        <title>Whole genome shotgun sequence of Verrucosispora lutea NBRC 106530.</title>
        <authorList>
            <person name="Komaki H."/>
            <person name="Tamura T."/>
        </authorList>
    </citation>
    <scope>NUCLEOTIDE SEQUENCE [LARGE SCALE GENOMIC DNA]</scope>
    <source>
        <strain evidence="2 3">NBRC 106530</strain>
    </source>
</reference>
<dbReference type="EMBL" id="BOPB01000012">
    <property type="protein sequence ID" value="GIJ22062.1"/>
    <property type="molecule type" value="Genomic_DNA"/>
</dbReference>
<sequence length="232" mass="23399">MPPTSPFRAAPDLPTAGSWAGVGVTRRPCRRYGRRIGVAALTALLTVGCGAPPEVRDSGGGLPTRAATTTPSSPTSPTTPSFDAFPGTGPTLPSADPGLVAVACTGEPSVQRITELIRGRRGLLPGNARVSVRNGPMCAADWQLTVFDVAGYEPLQVVTRDRAGTLRLVTAGTDVCTAEVRVASPAGIQTLACGSDGGGLPVPVTPPTSLTPLTPLPSLSPSPSGSSPTRGA</sequence>
<comment type="caution">
    <text evidence="2">The sequence shown here is derived from an EMBL/GenBank/DDBJ whole genome shotgun (WGS) entry which is preliminary data.</text>
</comment>
<proteinExistence type="predicted"/>
<feature type="region of interest" description="Disordered" evidence="1">
    <location>
        <begin position="1"/>
        <end position="21"/>
    </location>
</feature>
<feature type="region of interest" description="Disordered" evidence="1">
    <location>
        <begin position="202"/>
        <end position="232"/>
    </location>
</feature>
<name>A0ABQ4IVV4_9ACTN</name>
<feature type="region of interest" description="Disordered" evidence="1">
    <location>
        <begin position="52"/>
        <end position="90"/>
    </location>
</feature>
<evidence type="ECO:0000313" key="2">
    <source>
        <dbReference type="EMBL" id="GIJ22062.1"/>
    </source>
</evidence>